<dbReference type="RefSeq" id="WP_148564971.1">
    <property type="nucleotide sequence ID" value="NZ_CP082270.1"/>
</dbReference>
<accession>A0ABY7XUK8</accession>
<dbReference type="Proteomes" id="UP001216828">
    <property type="component" value="Chromosome"/>
</dbReference>
<keyword evidence="1" id="KW-0812">Transmembrane</keyword>
<evidence type="ECO:0000313" key="2">
    <source>
        <dbReference type="EMBL" id="WDM61882.1"/>
    </source>
</evidence>
<feature type="transmembrane region" description="Helical" evidence="1">
    <location>
        <begin position="92"/>
        <end position="111"/>
    </location>
</feature>
<keyword evidence="1" id="KW-1133">Transmembrane helix</keyword>
<reference evidence="2 3" key="1">
    <citation type="submission" date="2021-08" db="EMBL/GenBank/DDBJ databases">
        <title>Stenotrophomonas forensis sp. nov., isolated from contaminated viral transport media.</title>
        <authorList>
            <person name="Nguyen S.V."/>
            <person name="Edwards D."/>
            <person name="Scott S."/>
            <person name="Doss J."/>
            <person name="Merid S."/>
            <person name="Zelaya E."/>
            <person name="Maza C."/>
            <person name="Mann M."/>
            <person name="Hamilton B."/>
            <person name="Blackwell R."/>
            <person name="Tran A."/>
            <person name="Hauser J."/>
        </authorList>
    </citation>
    <scope>NUCLEOTIDE SEQUENCE [LARGE SCALE GENOMIC DNA]</scope>
    <source>
        <strain evidence="2 3">DFS-20110405</strain>
    </source>
</reference>
<name>A0ABY7XUK8_9GAMM</name>
<organism evidence="2 3">
    <name type="scientific">Stenotrophomonas forensis</name>
    <dbReference type="NCBI Taxonomy" id="2871169"/>
    <lineage>
        <taxon>Bacteria</taxon>
        <taxon>Pseudomonadati</taxon>
        <taxon>Pseudomonadota</taxon>
        <taxon>Gammaproteobacteria</taxon>
        <taxon>Lysobacterales</taxon>
        <taxon>Lysobacteraceae</taxon>
        <taxon>Stenotrophomonas</taxon>
        <taxon>Stenotrophomonas maltophilia group</taxon>
    </lineage>
</organism>
<dbReference type="EMBL" id="CP082270">
    <property type="protein sequence ID" value="WDM61882.1"/>
    <property type="molecule type" value="Genomic_DNA"/>
</dbReference>
<evidence type="ECO:0000313" key="3">
    <source>
        <dbReference type="Proteomes" id="UP001216828"/>
    </source>
</evidence>
<evidence type="ECO:0000256" key="1">
    <source>
        <dbReference type="SAM" id="Phobius"/>
    </source>
</evidence>
<sequence>MNTPSPDPATTPSQGRALRRWMLTLAALFGVALLIYLGSAILPLARPGGIYGGMGVMMMLPILLACAALAALLGSSVVAAIAWWAGVRRIGFVLVMLLAACLSAVSFIAGFDSPLAR</sequence>
<feature type="transmembrane region" description="Helical" evidence="1">
    <location>
        <begin position="62"/>
        <end position="85"/>
    </location>
</feature>
<feature type="transmembrane region" description="Helical" evidence="1">
    <location>
        <begin position="21"/>
        <end position="42"/>
    </location>
</feature>
<protein>
    <recommendedName>
        <fullName evidence="4">Transmembrane protein</fullName>
    </recommendedName>
</protein>
<keyword evidence="3" id="KW-1185">Reference proteome</keyword>
<keyword evidence="1" id="KW-0472">Membrane</keyword>
<proteinExistence type="predicted"/>
<evidence type="ECO:0008006" key="4">
    <source>
        <dbReference type="Google" id="ProtNLM"/>
    </source>
</evidence>
<gene>
    <name evidence="2" type="ORF">K5L94_12040</name>
</gene>